<comment type="caution">
    <text evidence="2">The sequence shown here is derived from an EMBL/GenBank/DDBJ whole genome shotgun (WGS) entry which is preliminary data.</text>
</comment>
<protein>
    <submittedName>
        <fullName evidence="2">Uncharacterized protein</fullName>
    </submittedName>
</protein>
<name>A0A2I0I4W5_PUNGR</name>
<dbReference type="EMBL" id="PGOL01004030">
    <property type="protein sequence ID" value="PKI38720.1"/>
    <property type="molecule type" value="Genomic_DNA"/>
</dbReference>
<evidence type="ECO:0000313" key="3">
    <source>
        <dbReference type="Proteomes" id="UP000233551"/>
    </source>
</evidence>
<evidence type="ECO:0000313" key="2">
    <source>
        <dbReference type="EMBL" id="PKI38720.1"/>
    </source>
</evidence>
<dbReference type="AlphaFoldDB" id="A0A2I0I4W5"/>
<sequence length="222" mass="24137">MSITLTLQSFGFTDNGSRMHRRRYIYIVNFYDPTFFAYLAEYVQRTTEKIEEWLHDYCSTSPLFALRSPDDRSRFGSRPWQTTPSRSEFELASITVTASHGCLVRVCLASPVVSCCSLVGSFLAGFVVGSREVVLAGGLVGISMLIMVERFVLDHGDKGAMRGAGGGEGWGGGDGSGAGLALRSGGDSRGHSCESTLDGSPEWGEQYYLPLGIVTKIPTSHW</sequence>
<accession>A0A2I0I4W5</accession>
<organism evidence="2 3">
    <name type="scientific">Punica granatum</name>
    <name type="common">Pomegranate</name>
    <dbReference type="NCBI Taxonomy" id="22663"/>
    <lineage>
        <taxon>Eukaryota</taxon>
        <taxon>Viridiplantae</taxon>
        <taxon>Streptophyta</taxon>
        <taxon>Embryophyta</taxon>
        <taxon>Tracheophyta</taxon>
        <taxon>Spermatophyta</taxon>
        <taxon>Magnoliopsida</taxon>
        <taxon>eudicotyledons</taxon>
        <taxon>Gunneridae</taxon>
        <taxon>Pentapetalae</taxon>
        <taxon>rosids</taxon>
        <taxon>malvids</taxon>
        <taxon>Myrtales</taxon>
        <taxon>Lythraceae</taxon>
        <taxon>Punica</taxon>
    </lineage>
</organism>
<keyword evidence="1" id="KW-0472">Membrane</keyword>
<gene>
    <name evidence="2" type="ORF">CRG98_040898</name>
</gene>
<evidence type="ECO:0000256" key="1">
    <source>
        <dbReference type="SAM" id="Phobius"/>
    </source>
</evidence>
<keyword evidence="1" id="KW-0812">Transmembrane</keyword>
<feature type="transmembrane region" description="Helical" evidence="1">
    <location>
        <begin position="103"/>
        <end position="127"/>
    </location>
</feature>
<keyword evidence="1" id="KW-1133">Transmembrane helix</keyword>
<proteinExistence type="predicted"/>
<dbReference type="Proteomes" id="UP000233551">
    <property type="component" value="Unassembled WGS sequence"/>
</dbReference>
<reference evidence="2 3" key="1">
    <citation type="submission" date="2017-11" db="EMBL/GenBank/DDBJ databases">
        <title>De-novo sequencing of pomegranate (Punica granatum L.) genome.</title>
        <authorList>
            <person name="Akparov Z."/>
            <person name="Amiraslanov A."/>
            <person name="Hajiyeva S."/>
            <person name="Abbasov M."/>
            <person name="Kaur K."/>
            <person name="Hamwieh A."/>
            <person name="Solovyev V."/>
            <person name="Salamov A."/>
            <person name="Braich B."/>
            <person name="Kosarev P."/>
            <person name="Mahmoud A."/>
            <person name="Hajiyev E."/>
            <person name="Babayeva S."/>
            <person name="Izzatullayeva V."/>
            <person name="Mammadov A."/>
            <person name="Mammadov A."/>
            <person name="Sharifova S."/>
            <person name="Ojaghi J."/>
            <person name="Eynullazada K."/>
            <person name="Bayramov B."/>
            <person name="Abdulazimova A."/>
            <person name="Shahmuradov I."/>
        </authorList>
    </citation>
    <scope>NUCLEOTIDE SEQUENCE [LARGE SCALE GENOMIC DNA]</scope>
    <source>
        <strain evidence="3">cv. AG2017</strain>
        <tissue evidence="2">Leaf</tissue>
    </source>
</reference>
<keyword evidence="3" id="KW-1185">Reference proteome</keyword>
<feature type="transmembrane region" description="Helical" evidence="1">
    <location>
        <begin position="133"/>
        <end position="153"/>
    </location>
</feature>